<dbReference type="PROSITE" id="PS00086">
    <property type="entry name" value="CYTOCHROME_P450"/>
    <property type="match status" value="1"/>
</dbReference>
<comment type="cofactor">
    <cofactor evidence="1 5">
        <name>heme</name>
        <dbReference type="ChEBI" id="CHEBI:30413"/>
    </cofactor>
</comment>
<dbReference type="PANTHER" id="PTHR24305:SF166">
    <property type="entry name" value="CYTOCHROME P450 12A4, MITOCHONDRIAL-RELATED"/>
    <property type="match status" value="1"/>
</dbReference>
<comment type="caution">
    <text evidence="8">The sequence shown here is derived from an EMBL/GenBank/DDBJ whole genome shotgun (WGS) entry which is preliminary data.</text>
</comment>
<dbReference type="SUPFAM" id="SSF48264">
    <property type="entry name" value="Cytochrome P450"/>
    <property type="match status" value="1"/>
</dbReference>
<gene>
    <name evidence="8" type="ORF">DL89DRAFT_269154</name>
</gene>
<dbReference type="AlphaFoldDB" id="A0A1Y1W398"/>
<keyword evidence="4 5" id="KW-0408">Iron</keyword>
<organism evidence="8 9">
    <name type="scientific">Linderina pennispora</name>
    <dbReference type="NCBI Taxonomy" id="61395"/>
    <lineage>
        <taxon>Eukaryota</taxon>
        <taxon>Fungi</taxon>
        <taxon>Fungi incertae sedis</taxon>
        <taxon>Zoopagomycota</taxon>
        <taxon>Kickxellomycotina</taxon>
        <taxon>Kickxellomycetes</taxon>
        <taxon>Kickxellales</taxon>
        <taxon>Kickxellaceae</taxon>
        <taxon>Linderina</taxon>
    </lineage>
</organism>
<keyword evidence="7" id="KW-0472">Membrane</keyword>
<dbReference type="Pfam" id="PF00067">
    <property type="entry name" value="p450"/>
    <property type="match status" value="1"/>
</dbReference>
<protein>
    <submittedName>
        <fullName evidence="8">Cytochrome P450</fullName>
    </submittedName>
</protein>
<sequence length="525" mass="58328">MNGAGGNSTRLLFDDDDYPGSPMGSIVFAVITLAVILVLFKILYERCVTPLSAVPGQIVHSITSIPMRYHMIRGDLPEFLLKLHQKFGPIVRISPQRVSVADPDIIRHVLGSHTFRKTPSYEMPEGIEANAFSTQSPELSTHRRRQIGAAFSHRNLTGMQDKIFEATVLSVREKLDAKLAEAADNKGQVVVNIYSWFSLISLDTIGILAFGRNFHALKNEMHELVPLLNRVRVLSYVTMAFPWLKQIPRLVGWRLTTISKVLDFAHSAVIERRAQEQIPVPDILQHLINAGTVPGDQCQPMSDSQIASENLVQLLAGVDTTSSGLTWTLMLLLYNPHILRRVVSELRSEFPQDHVISFSDCRQQLPYLTSVITESLRIMPPAPGMLPRLAPADGVRLGGYFLPAGTWICCAIGALHMNPSVFPQPSAFDPERFLGEKKPANMLAFSTGVRACIGKNLALVELHVVLSNLLLRYNVRIAKSEVSSRQQDGESEVLAGRVPDIPHKTHMTMNPTRPERDCLVVLSHI</sequence>
<keyword evidence="7" id="KW-1133">Transmembrane helix</keyword>
<name>A0A1Y1W398_9FUNG</name>
<keyword evidence="3 5" id="KW-0479">Metal-binding</keyword>
<evidence type="ECO:0000256" key="6">
    <source>
        <dbReference type="RuleBase" id="RU000461"/>
    </source>
</evidence>
<feature type="transmembrane region" description="Helical" evidence="7">
    <location>
        <begin position="20"/>
        <end position="40"/>
    </location>
</feature>
<dbReference type="InterPro" id="IPR050121">
    <property type="entry name" value="Cytochrome_P450_monoxygenase"/>
</dbReference>
<keyword evidence="7" id="KW-0812">Transmembrane</keyword>
<evidence type="ECO:0000256" key="3">
    <source>
        <dbReference type="ARBA" id="ARBA00022723"/>
    </source>
</evidence>
<dbReference type="OrthoDB" id="1470350at2759"/>
<keyword evidence="5 6" id="KW-0349">Heme</keyword>
<dbReference type="EMBL" id="MCFD01000011">
    <property type="protein sequence ID" value="ORX68000.1"/>
    <property type="molecule type" value="Genomic_DNA"/>
</dbReference>
<dbReference type="GeneID" id="63804833"/>
<dbReference type="STRING" id="61395.A0A1Y1W398"/>
<comment type="similarity">
    <text evidence="2 6">Belongs to the cytochrome P450 family.</text>
</comment>
<keyword evidence="6" id="KW-0560">Oxidoreductase</keyword>
<dbReference type="InterPro" id="IPR036396">
    <property type="entry name" value="Cyt_P450_sf"/>
</dbReference>
<dbReference type="Proteomes" id="UP000193922">
    <property type="component" value="Unassembled WGS sequence"/>
</dbReference>
<dbReference type="GO" id="GO:0005506">
    <property type="term" value="F:iron ion binding"/>
    <property type="evidence" value="ECO:0007669"/>
    <property type="project" value="InterPro"/>
</dbReference>
<dbReference type="GO" id="GO:0004497">
    <property type="term" value="F:monooxygenase activity"/>
    <property type="evidence" value="ECO:0007669"/>
    <property type="project" value="UniProtKB-KW"/>
</dbReference>
<dbReference type="GO" id="GO:0020037">
    <property type="term" value="F:heme binding"/>
    <property type="evidence" value="ECO:0007669"/>
    <property type="project" value="InterPro"/>
</dbReference>
<accession>A0A1Y1W398</accession>
<evidence type="ECO:0000256" key="5">
    <source>
        <dbReference type="PIRSR" id="PIRSR602401-1"/>
    </source>
</evidence>
<keyword evidence="6" id="KW-0503">Monooxygenase</keyword>
<proteinExistence type="inferred from homology"/>
<dbReference type="PRINTS" id="PR00463">
    <property type="entry name" value="EP450I"/>
</dbReference>
<dbReference type="GO" id="GO:0016705">
    <property type="term" value="F:oxidoreductase activity, acting on paired donors, with incorporation or reduction of molecular oxygen"/>
    <property type="evidence" value="ECO:0007669"/>
    <property type="project" value="InterPro"/>
</dbReference>
<evidence type="ECO:0000256" key="4">
    <source>
        <dbReference type="ARBA" id="ARBA00023004"/>
    </source>
</evidence>
<reference evidence="8 9" key="1">
    <citation type="submission" date="2016-07" db="EMBL/GenBank/DDBJ databases">
        <title>Pervasive Adenine N6-methylation of Active Genes in Fungi.</title>
        <authorList>
            <consortium name="DOE Joint Genome Institute"/>
            <person name="Mondo S.J."/>
            <person name="Dannebaum R.O."/>
            <person name="Kuo R.C."/>
            <person name="Labutti K."/>
            <person name="Haridas S."/>
            <person name="Kuo A."/>
            <person name="Salamov A."/>
            <person name="Ahrendt S.R."/>
            <person name="Lipzen A."/>
            <person name="Sullivan W."/>
            <person name="Andreopoulos W.B."/>
            <person name="Clum A."/>
            <person name="Lindquist E."/>
            <person name="Daum C."/>
            <person name="Ramamoorthy G.K."/>
            <person name="Gryganskyi A."/>
            <person name="Culley D."/>
            <person name="Magnuson J.K."/>
            <person name="James T.Y."/>
            <person name="O'Malley M.A."/>
            <person name="Stajich J.E."/>
            <person name="Spatafora J.W."/>
            <person name="Visel A."/>
            <person name="Grigoriev I.V."/>
        </authorList>
    </citation>
    <scope>NUCLEOTIDE SEQUENCE [LARGE SCALE GENOMIC DNA]</scope>
    <source>
        <strain evidence="8 9">ATCC 12442</strain>
    </source>
</reference>
<dbReference type="InterPro" id="IPR002401">
    <property type="entry name" value="Cyt_P450_E_grp-I"/>
</dbReference>
<dbReference type="InterPro" id="IPR001128">
    <property type="entry name" value="Cyt_P450"/>
</dbReference>
<evidence type="ECO:0000256" key="2">
    <source>
        <dbReference type="ARBA" id="ARBA00010617"/>
    </source>
</evidence>
<dbReference type="PANTHER" id="PTHR24305">
    <property type="entry name" value="CYTOCHROME P450"/>
    <property type="match status" value="1"/>
</dbReference>
<evidence type="ECO:0000256" key="7">
    <source>
        <dbReference type="SAM" id="Phobius"/>
    </source>
</evidence>
<evidence type="ECO:0000256" key="1">
    <source>
        <dbReference type="ARBA" id="ARBA00001971"/>
    </source>
</evidence>
<dbReference type="RefSeq" id="XP_040741846.1">
    <property type="nucleotide sequence ID" value="XM_040888185.1"/>
</dbReference>
<dbReference type="PRINTS" id="PR00385">
    <property type="entry name" value="P450"/>
</dbReference>
<dbReference type="InterPro" id="IPR017972">
    <property type="entry name" value="Cyt_P450_CS"/>
</dbReference>
<feature type="binding site" description="axial binding residue" evidence="5">
    <location>
        <position position="452"/>
    </location>
    <ligand>
        <name>heme</name>
        <dbReference type="ChEBI" id="CHEBI:30413"/>
    </ligand>
    <ligandPart>
        <name>Fe</name>
        <dbReference type="ChEBI" id="CHEBI:18248"/>
    </ligandPart>
</feature>
<keyword evidence="9" id="KW-1185">Reference proteome</keyword>
<dbReference type="Gene3D" id="1.10.630.10">
    <property type="entry name" value="Cytochrome P450"/>
    <property type="match status" value="1"/>
</dbReference>
<evidence type="ECO:0000313" key="8">
    <source>
        <dbReference type="EMBL" id="ORX68000.1"/>
    </source>
</evidence>
<evidence type="ECO:0000313" key="9">
    <source>
        <dbReference type="Proteomes" id="UP000193922"/>
    </source>
</evidence>